<dbReference type="HOGENOM" id="CLU_1183737_0_0_7"/>
<evidence type="ECO:0000313" key="1">
    <source>
        <dbReference type="EMBL" id="CBY83678.1"/>
    </source>
</evidence>
<protein>
    <submittedName>
        <fullName evidence="1">Phage uncharacterized protein, putative</fullName>
    </submittedName>
</protein>
<organism evidence="1 2">
    <name type="scientific">Helicobacter felis (strain ATCC 49179 / CCUG 28539 / NCTC 12436 / CS1)</name>
    <dbReference type="NCBI Taxonomy" id="936155"/>
    <lineage>
        <taxon>Bacteria</taxon>
        <taxon>Pseudomonadati</taxon>
        <taxon>Campylobacterota</taxon>
        <taxon>Epsilonproteobacteria</taxon>
        <taxon>Campylobacterales</taxon>
        <taxon>Helicobacteraceae</taxon>
        <taxon>Helicobacter</taxon>
    </lineage>
</organism>
<dbReference type="OrthoDB" id="5352017at2"/>
<dbReference type="EMBL" id="FQ670179">
    <property type="protein sequence ID" value="CBY83678.1"/>
    <property type="molecule type" value="Genomic_DNA"/>
</dbReference>
<dbReference type="AlphaFoldDB" id="E7ABC0"/>
<dbReference type="eggNOG" id="COG5362">
    <property type="taxonomic scope" value="Bacteria"/>
</dbReference>
<name>E7ABC0_HELFC</name>
<reference evidence="1 2" key="1">
    <citation type="journal article" date="2011" name="Genome Biol. Evol.">
        <title>Comparative whole genome sequence analysis of the carcinogenic bacterial model pathogen Helicobacter felis.</title>
        <authorList>
            <person name="Arnold I.C."/>
            <person name="Zigova Z."/>
            <person name="Holden M."/>
            <person name="Lawley T.D."/>
            <person name="Rad R."/>
            <person name="Dougan G."/>
            <person name="Falkow S."/>
            <person name="Bentley S.D."/>
            <person name="Muller A."/>
        </authorList>
    </citation>
    <scope>NUCLEOTIDE SEQUENCE [LARGE SCALE GENOMIC DNA]</scope>
    <source>
        <strain evidence="2">ATCC 49179 / CCUG 28539 / NCTC 12436 / CS1</strain>
    </source>
</reference>
<gene>
    <name evidence="1" type="ordered locus">Hfelis_15940</name>
</gene>
<keyword evidence="2" id="KW-1185">Reference proteome</keyword>
<evidence type="ECO:0000313" key="2">
    <source>
        <dbReference type="Proteomes" id="UP000007934"/>
    </source>
</evidence>
<dbReference type="Proteomes" id="UP000007934">
    <property type="component" value="Chromosome"/>
</dbReference>
<sequence>MGNYEFSAQYLQEPLASSGGYFEQDYFKSVFLHELGQLNTYIFVDNAMSLKESADNRAVVVVGVENYKDSARYCVLDCFCGIWSEEDTIKHILQAKAQYTEAKTYIESDGGGFILHRLLLVELVKFNQRAKEQHKAPLNDSIFCYTPSRKVSKVEKIKAMRPYYNTGFLVFSHACQNIEQLQKELFSFNPDRPFKQDDCIDALASCINHPEVKAPFKALEPTRSVFKPRPSWRV</sequence>
<dbReference type="KEGG" id="hfe:HFELIS_15940"/>
<proteinExistence type="predicted"/>
<accession>E7ABC0</accession>